<dbReference type="EC" id="2.7.11.1" evidence="1"/>
<keyword evidence="10" id="KW-1185">Reference proteome</keyword>
<dbReference type="Pfam" id="PF00069">
    <property type="entry name" value="Pkinase"/>
    <property type="match status" value="1"/>
</dbReference>
<dbReference type="HOGENOM" id="CLU_000288_63_44_0"/>
<evidence type="ECO:0000256" key="4">
    <source>
        <dbReference type="ARBA" id="ARBA00022741"/>
    </source>
</evidence>
<dbReference type="AlphaFoldDB" id="L0DFR1"/>
<dbReference type="SUPFAM" id="SSF56112">
    <property type="entry name" value="Protein kinase-like (PK-like)"/>
    <property type="match status" value="1"/>
</dbReference>
<dbReference type="PROSITE" id="PS00108">
    <property type="entry name" value="PROTEIN_KINASE_ST"/>
    <property type="match status" value="1"/>
</dbReference>
<evidence type="ECO:0000256" key="1">
    <source>
        <dbReference type="ARBA" id="ARBA00012513"/>
    </source>
</evidence>
<evidence type="ECO:0000256" key="7">
    <source>
        <dbReference type="PROSITE-ProRule" id="PRU10141"/>
    </source>
</evidence>
<dbReference type="CDD" id="cd14014">
    <property type="entry name" value="STKc_PknB_like"/>
    <property type="match status" value="1"/>
</dbReference>
<evidence type="ECO:0000256" key="2">
    <source>
        <dbReference type="ARBA" id="ARBA00022527"/>
    </source>
</evidence>
<dbReference type="EMBL" id="CP003364">
    <property type="protein sequence ID" value="AGA27496.1"/>
    <property type="molecule type" value="Genomic_DNA"/>
</dbReference>
<evidence type="ECO:0000313" key="9">
    <source>
        <dbReference type="EMBL" id="AGA27496.1"/>
    </source>
</evidence>
<keyword evidence="6 7" id="KW-0067">ATP-binding</keyword>
<feature type="binding site" evidence="7">
    <location>
        <position position="122"/>
    </location>
    <ligand>
        <name>ATP</name>
        <dbReference type="ChEBI" id="CHEBI:30616"/>
    </ligand>
</feature>
<dbReference type="GO" id="GO:0004674">
    <property type="term" value="F:protein serine/threonine kinase activity"/>
    <property type="evidence" value="ECO:0007669"/>
    <property type="project" value="UniProtKB-KW"/>
</dbReference>
<dbReference type="InterPro" id="IPR017441">
    <property type="entry name" value="Protein_kinase_ATP_BS"/>
</dbReference>
<keyword evidence="5 9" id="KW-0418">Kinase</keyword>
<evidence type="ECO:0000259" key="8">
    <source>
        <dbReference type="PROSITE" id="PS50011"/>
    </source>
</evidence>
<reference evidence="9 10" key="1">
    <citation type="submission" date="2012-02" db="EMBL/GenBank/DDBJ databases">
        <title>Complete sequence of chromosome of Singulisphaera acidiphila DSM 18658.</title>
        <authorList>
            <consortium name="US DOE Joint Genome Institute (JGI-PGF)"/>
            <person name="Lucas S."/>
            <person name="Copeland A."/>
            <person name="Lapidus A."/>
            <person name="Glavina del Rio T."/>
            <person name="Dalin E."/>
            <person name="Tice H."/>
            <person name="Bruce D."/>
            <person name="Goodwin L."/>
            <person name="Pitluck S."/>
            <person name="Peters L."/>
            <person name="Ovchinnikova G."/>
            <person name="Chertkov O."/>
            <person name="Kyrpides N."/>
            <person name="Mavromatis K."/>
            <person name="Ivanova N."/>
            <person name="Brettin T."/>
            <person name="Detter J.C."/>
            <person name="Han C."/>
            <person name="Larimer F."/>
            <person name="Land M."/>
            <person name="Hauser L."/>
            <person name="Markowitz V."/>
            <person name="Cheng J.-F."/>
            <person name="Hugenholtz P."/>
            <person name="Woyke T."/>
            <person name="Wu D."/>
            <person name="Tindall B."/>
            <person name="Pomrenke H."/>
            <person name="Brambilla E."/>
            <person name="Klenk H.-P."/>
            <person name="Eisen J.A."/>
        </authorList>
    </citation>
    <scope>NUCLEOTIDE SEQUENCE [LARGE SCALE GENOMIC DNA]</scope>
    <source>
        <strain evidence="10">ATCC BAA-1392 / DSM 18658 / VKM B-2454 / MOB10</strain>
    </source>
</reference>
<dbReference type="SMART" id="SM00220">
    <property type="entry name" value="S_TKc"/>
    <property type="match status" value="1"/>
</dbReference>
<dbReference type="PANTHER" id="PTHR43289">
    <property type="entry name" value="MITOGEN-ACTIVATED PROTEIN KINASE KINASE KINASE 20-RELATED"/>
    <property type="match status" value="1"/>
</dbReference>
<dbReference type="Proteomes" id="UP000010798">
    <property type="component" value="Chromosome"/>
</dbReference>
<dbReference type="RefSeq" id="WP_015246642.1">
    <property type="nucleotide sequence ID" value="NC_019892.1"/>
</dbReference>
<dbReference type="InterPro" id="IPR011009">
    <property type="entry name" value="Kinase-like_dom_sf"/>
</dbReference>
<gene>
    <name evidence="9" type="ordered locus">Sinac_3224</name>
</gene>
<proteinExistence type="predicted"/>
<organism evidence="9 10">
    <name type="scientific">Singulisphaera acidiphila (strain ATCC BAA-1392 / DSM 18658 / VKM B-2454 / MOB10)</name>
    <dbReference type="NCBI Taxonomy" id="886293"/>
    <lineage>
        <taxon>Bacteria</taxon>
        <taxon>Pseudomonadati</taxon>
        <taxon>Planctomycetota</taxon>
        <taxon>Planctomycetia</taxon>
        <taxon>Isosphaerales</taxon>
        <taxon>Isosphaeraceae</taxon>
        <taxon>Singulisphaera</taxon>
    </lineage>
</organism>
<evidence type="ECO:0000256" key="6">
    <source>
        <dbReference type="ARBA" id="ARBA00022840"/>
    </source>
</evidence>
<evidence type="ECO:0000256" key="5">
    <source>
        <dbReference type="ARBA" id="ARBA00022777"/>
    </source>
</evidence>
<protein>
    <recommendedName>
        <fullName evidence="1">non-specific serine/threonine protein kinase</fullName>
        <ecNumber evidence="1">2.7.11.1</ecNumber>
    </recommendedName>
</protein>
<dbReference type="PROSITE" id="PS00107">
    <property type="entry name" value="PROTEIN_KINASE_ATP"/>
    <property type="match status" value="1"/>
</dbReference>
<dbReference type="InterPro" id="IPR008271">
    <property type="entry name" value="Ser/Thr_kinase_AS"/>
</dbReference>
<sequence>MPSLLNPCDPDRLRRLAEDRLPPVEVTGLERHLERCVRCREALDRLVGNDRCLLAVRRYLGADPGEPPPAADEALDILAPSDWPDSLGRIGNYEIKGVLGRGGMGVVLKAFDPALHRNVAIKVLSVSLATSGVARRRFLREARAAAAVVHEHVVAVYAVVESSGLPFLVMEYIPGRSLQERLDSQGALSLQEVLRIGMQTASGLAAAHAQGLVHRDVKPANILLEDGIERVRLTDFGLARAAADAAMTHSGIVAGTPHYMAPEQARGETTDPRADLFSLGSTLYAACAGHPPFRAESPLAVLRRVCDDTPRPLREQNPDVPAWLETIIARLMAKDPARRFQTASEVAEVLGRCLAHVQQPLASPLPDGLEHKPTTERLARELRRSAAVVAFATVCALAGGALVVWSRGPSTPPSTASTPGRPAVGSPEAIASDDLEHLIDDAEDRARAIRDDILTQRKDLRLDLLSERTTALSQAAKALARDLLSSRATPADFIGSLPNFKPHDRKRP</sequence>
<dbReference type="PROSITE" id="PS50011">
    <property type="entry name" value="PROTEIN_KINASE_DOM"/>
    <property type="match status" value="1"/>
</dbReference>
<accession>L0DFR1</accession>
<dbReference type="Gene3D" id="1.10.510.10">
    <property type="entry name" value="Transferase(Phosphotransferase) domain 1"/>
    <property type="match status" value="1"/>
</dbReference>
<dbReference type="eggNOG" id="COG0515">
    <property type="taxonomic scope" value="Bacteria"/>
</dbReference>
<evidence type="ECO:0000313" key="10">
    <source>
        <dbReference type="Proteomes" id="UP000010798"/>
    </source>
</evidence>
<name>L0DFR1_SINAD</name>
<dbReference type="Gene3D" id="3.30.200.20">
    <property type="entry name" value="Phosphorylase Kinase, domain 1"/>
    <property type="match status" value="1"/>
</dbReference>
<keyword evidence="4 7" id="KW-0547">Nucleotide-binding</keyword>
<keyword evidence="3" id="KW-0808">Transferase</keyword>
<dbReference type="GO" id="GO:0005524">
    <property type="term" value="F:ATP binding"/>
    <property type="evidence" value="ECO:0007669"/>
    <property type="project" value="UniProtKB-UniRule"/>
</dbReference>
<dbReference type="STRING" id="886293.Sinac_3224"/>
<dbReference type="PANTHER" id="PTHR43289:SF6">
    <property type="entry name" value="SERINE_THREONINE-PROTEIN KINASE NEKL-3"/>
    <property type="match status" value="1"/>
</dbReference>
<evidence type="ECO:0000256" key="3">
    <source>
        <dbReference type="ARBA" id="ARBA00022679"/>
    </source>
</evidence>
<feature type="domain" description="Protein kinase" evidence="8">
    <location>
        <begin position="93"/>
        <end position="362"/>
    </location>
</feature>
<dbReference type="KEGG" id="saci:Sinac_3224"/>
<dbReference type="FunFam" id="1.10.510.10:FF:000021">
    <property type="entry name" value="Serine/threonine protein kinase"/>
    <property type="match status" value="1"/>
</dbReference>
<dbReference type="InterPro" id="IPR000719">
    <property type="entry name" value="Prot_kinase_dom"/>
</dbReference>
<keyword evidence="2 9" id="KW-0723">Serine/threonine-protein kinase</keyword>